<accession>A0ABD6BNX7</accession>
<dbReference type="GO" id="GO:0003677">
    <property type="term" value="F:DNA binding"/>
    <property type="evidence" value="ECO:0007669"/>
    <property type="project" value="UniProtKB-KW"/>
</dbReference>
<keyword evidence="2" id="KW-0238">DNA-binding</keyword>
<evidence type="ECO:0000313" key="2">
    <source>
        <dbReference type="EMBL" id="MFD1566864.1"/>
    </source>
</evidence>
<proteinExistence type="predicted"/>
<name>A0ABD6BNX7_9EURY</name>
<feature type="region of interest" description="Disordered" evidence="1">
    <location>
        <begin position="1"/>
        <end position="20"/>
    </location>
</feature>
<dbReference type="AlphaFoldDB" id="A0ABD6BNX7"/>
<protein>
    <submittedName>
        <fullName evidence="2">AbrB/MazE/SpoVT family DNA-binding domain-containing protein</fullName>
    </submittedName>
</protein>
<dbReference type="SUPFAM" id="SSF89447">
    <property type="entry name" value="AbrB/MazE/MraZ-like"/>
    <property type="match status" value="1"/>
</dbReference>
<organism evidence="2 3">
    <name type="scientific">Halolamina litorea</name>
    <dbReference type="NCBI Taxonomy" id="1515593"/>
    <lineage>
        <taxon>Archaea</taxon>
        <taxon>Methanobacteriati</taxon>
        <taxon>Methanobacteriota</taxon>
        <taxon>Stenosarchaea group</taxon>
        <taxon>Halobacteria</taxon>
        <taxon>Halobacteriales</taxon>
        <taxon>Haloferacaceae</taxon>
    </lineage>
</organism>
<dbReference type="Proteomes" id="UP001597139">
    <property type="component" value="Unassembled WGS sequence"/>
</dbReference>
<dbReference type="InterPro" id="IPR037914">
    <property type="entry name" value="SpoVT-AbrB_sf"/>
</dbReference>
<keyword evidence="3" id="KW-1185">Reference proteome</keyword>
<comment type="caution">
    <text evidence="2">The sequence shown here is derived from an EMBL/GenBank/DDBJ whole genome shotgun (WGS) entry which is preliminary data.</text>
</comment>
<dbReference type="EMBL" id="JBHUCZ010000002">
    <property type="protein sequence ID" value="MFD1566864.1"/>
    <property type="molecule type" value="Genomic_DNA"/>
</dbReference>
<evidence type="ECO:0000313" key="3">
    <source>
        <dbReference type="Proteomes" id="UP001597139"/>
    </source>
</evidence>
<reference evidence="2 3" key="1">
    <citation type="journal article" date="2019" name="Int. J. Syst. Evol. Microbiol.">
        <title>The Global Catalogue of Microorganisms (GCM) 10K type strain sequencing project: providing services to taxonomists for standard genome sequencing and annotation.</title>
        <authorList>
            <consortium name="The Broad Institute Genomics Platform"/>
            <consortium name="The Broad Institute Genome Sequencing Center for Infectious Disease"/>
            <person name="Wu L."/>
            <person name="Ma J."/>
        </authorList>
    </citation>
    <scope>NUCLEOTIDE SEQUENCE [LARGE SCALE GENOMIC DNA]</scope>
    <source>
        <strain evidence="2 3">CGMCC 1.12859</strain>
    </source>
</reference>
<gene>
    <name evidence="2" type="ORF">ACFSAU_05105</name>
</gene>
<sequence>MSSGKGPYADSRTVQESNGGYMVSIPKQIAERYDIEKGDEVWWTDGADTDRPTFIPPDEL</sequence>
<dbReference type="RefSeq" id="WP_267646688.1">
    <property type="nucleotide sequence ID" value="NZ_JANHGR010000001.1"/>
</dbReference>
<evidence type="ECO:0000256" key="1">
    <source>
        <dbReference type="SAM" id="MobiDB-lite"/>
    </source>
</evidence>